<keyword evidence="2" id="KW-1185">Reference proteome</keyword>
<evidence type="ECO:0008006" key="3">
    <source>
        <dbReference type="Google" id="ProtNLM"/>
    </source>
</evidence>
<accession>A0A6I3IQI0</accession>
<gene>
    <name evidence="1" type="ORF">GGG17_01245</name>
</gene>
<name>A0A6I3IQI0_9MICO</name>
<reference evidence="1 2" key="1">
    <citation type="submission" date="2019-11" db="EMBL/GenBank/DDBJ databases">
        <title>Whole genome sequencing identifies a novel species of the genus Arsenicicoccus isolated from human blood.</title>
        <authorList>
            <person name="Jeong J.H."/>
            <person name="Kweon O.J."/>
            <person name="Kim H.R."/>
            <person name="Kim T.-H."/>
            <person name="Ha S.-M."/>
            <person name="Lee M.-K."/>
        </authorList>
    </citation>
    <scope>NUCLEOTIDE SEQUENCE [LARGE SCALE GENOMIC DNA]</scope>
    <source>
        <strain evidence="1 2">MKL-02</strain>
    </source>
</reference>
<comment type="caution">
    <text evidence="1">The sequence shown here is derived from an EMBL/GenBank/DDBJ whole genome shotgun (WGS) entry which is preliminary data.</text>
</comment>
<sequence>MGKYDISTTTIGDLLKDPQAVEIFDKHAPGLTSHPMIGMAKGMKAEKAMKMASGKIPQSRLDAIVSEISAL</sequence>
<evidence type="ECO:0000313" key="1">
    <source>
        <dbReference type="EMBL" id="MTB70621.1"/>
    </source>
</evidence>
<protein>
    <recommendedName>
        <fullName evidence="3">DUF1858 domain-containing protein</fullName>
    </recommendedName>
</protein>
<organism evidence="1 2">
    <name type="scientific">Arsenicicoccus cauae</name>
    <dbReference type="NCBI Taxonomy" id="2663847"/>
    <lineage>
        <taxon>Bacteria</taxon>
        <taxon>Bacillati</taxon>
        <taxon>Actinomycetota</taxon>
        <taxon>Actinomycetes</taxon>
        <taxon>Micrococcales</taxon>
        <taxon>Intrasporangiaceae</taxon>
        <taxon>Arsenicicoccus</taxon>
    </lineage>
</organism>
<dbReference type="AlphaFoldDB" id="A0A6I3IQI0"/>
<dbReference type="Proteomes" id="UP000431092">
    <property type="component" value="Unassembled WGS sequence"/>
</dbReference>
<evidence type="ECO:0000313" key="2">
    <source>
        <dbReference type="Proteomes" id="UP000431092"/>
    </source>
</evidence>
<dbReference type="EMBL" id="WLVL01000004">
    <property type="protein sequence ID" value="MTB70621.1"/>
    <property type="molecule type" value="Genomic_DNA"/>
</dbReference>
<dbReference type="RefSeq" id="WP_019286717.1">
    <property type="nucleotide sequence ID" value="NZ_CP171001.1"/>
</dbReference>
<proteinExistence type="predicted"/>